<evidence type="ECO:0000259" key="2">
    <source>
        <dbReference type="Pfam" id="PF07883"/>
    </source>
</evidence>
<dbReference type="AlphaFoldDB" id="A0A0F4QYU8"/>
<comment type="caution">
    <text evidence="3">The sequence shown here is derived from an EMBL/GenBank/DDBJ whole genome shotgun (WGS) entry which is preliminary data.</text>
</comment>
<protein>
    <submittedName>
        <fullName evidence="3">Cupin</fullName>
    </submittedName>
</protein>
<dbReference type="OrthoDB" id="287220at2"/>
<reference evidence="3 4" key="1">
    <citation type="journal article" date="2015" name="BMC Genomics">
        <title>Genome mining reveals unlocked bioactive potential of marine Gram-negative bacteria.</title>
        <authorList>
            <person name="Machado H."/>
            <person name="Sonnenschein E.C."/>
            <person name="Melchiorsen J."/>
            <person name="Gram L."/>
        </authorList>
    </citation>
    <scope>NUCLEOTIDE SEQUENCE [LARGE SCALE GENOMIC DNA]</scope>
    <source>
        <strain evidence="3 4">S2471</strain>
    </source>
</reference>
<name>A0A0F4QYU8_9GAMM</name>
<dbReference type="CDD" id="cd02236">
    <property type="entry name" value="cupin_CV2614-like"/>
    <property type="match status" value="1"/>
</dbReference>
<organism evidence="3 4">
    <name type="scientific">Pseudoalteromonas rubra</name>
    <dbReference type="NCBI Taxonomy" id="43658"/>
    <lineage>
        <taxon>Bacteria</taxon>
        <taxon>Pseudomonadati</taxon>
        <taxon>Pseudomonadota</taxon>
        <taxon>Gammaproteobacteria</taxon>
        <taxon>Alteromonadales</taxon>
        <taxon>Pseudoalteromonadaceae</taxon>
        <taxon>Pseudoalteromonas</taxon>
    </lineage>
</organism>
<dbReference type="InterPro" id="IPR011051">
    <property type="entry name" value="RmlC_Cupin_sf"/>
</dbReference>
<evidence type="ECO:0000313" key="3">
    <source>
        <dbReference type="EMBL" id="KJZ11772.1"/>
    </source>
</evidence>
<accession>A0A0F4QYU8</accession>
<feature type="chain" id="PRO_5002476184" evidence="1">
    <location>
        <begin position="22"/>
        <end position="142"/>
    </location>
</feature>
<dbReference type="Gene3D" id="2.60.120.10">
    <property type="entry name" value="Jelly Rolls"/>
    <property type="match status" value="1"/>
</dbReference>
<keyword evidence="4" id="KW-1185">Reference proteome</keyword>
<keyword evidence="1" id="KW-0732">Signal</keyword>
<dbReference type="InterPro" id="IPR014710">
    <property type="entry name" value="RmlC-like_jellyroll"/>
</dbReference>
<dbReference type="Pfam" id="PF07883">
    <property type="entry name" value="Cupin_2"/>
    <property type="match status" value="1"/>
</dbReference>
<gene>
    <name evidence="3" type="ORF">TW77_04260</name>
</gene>
<dbReference type="PATRIC" id="fig|43658.5.peg.891"/>
<evidence type="ECO:0000313" key="4">
    <source>
        <dbReference type="Proteomes" id="UP000033452"/>
    </source>
</evidence>
<dbReference type="EMBL" id="JXYA01000007">
    <property type="protein sequence ID" value="KJZ11772.1"/>
    <property type="molecule type" value="Genomic_DNA"/>
</dbReference>
<evidence type="ECO:0000256" key="1">
    <source>
        <dbReference type="SAM" id="SignalP"/>
    </source>
</evidence>
<proteinExistence type="predicted"/>
<dbReference type="RefSeq" id="WP_052713037.1">
    <property type="nucleotide sequence ID" value="NZ_JXYA01000007.1"/>
</dbReference>
<sequence>MNNIAFSFSTLLLLSFMSVSAEQAHSGKIQVETLTKQQHSWNGAVLPAYPEGQPEVQIMRFTIPAGQTLPTHKHPYINAGLLLSGELQVETQSGDIIHIKAGDTLVEVVDTWHWGKSVGKEAAQIVVFYAGVKDQPVTLKKQ</sequence>
<dbReference type="SUPFAM" id="SSF51182">
    <property type="entry name" value="RmlC-like cupins"/>
    <property type="match status" value="1"/>
</dbReference>
<feature type="domain" description="Cupin type-2" evidence="2">
    <location>
        <begin position="60"/>
        <end position="128"/>
    </location>
</feature>
<feature type="signal peptide" evidence="1">
    <location>
        <begin position="1"/>
        <end position="21"/>
    </location>
</feature>
<dbReference type="InterPro" id="IPR013096">
    <property type="entry name" value="Cupin_2"/>
</dbReference>
<dbReference type="Proteomes" id="UP000033452">
    <property type="component" value="Unassembled WGS sequence"/>
</dbReference>